<gene>
    <name evidence="1" type="ORF">AREALGSMS7_03688</name>
</gene>
<dbReference type="EMBL" id="CP022515">
    <property type="protein sequence ID" value="ASO07103.1"/>
    <property type="molecule type" value="Genomic_DNA"/>
</dbReference>
<dbReference type="AlphaFoldDB" id="A0A221V0Q0"/>
<evidence type="ECO:0000313" key="2">
    <source>
        <dbReference type="Proteomes" id="UP000204551"/>
    </source>
</evidence>
<organism evidence="1 2">
    <name type="scientific">Arenibacter algicola</name>
    <dbReference type="NCBI Taxonomy" id="616991"/>
    <lineage>
        <taxon>Bacteria</taxon>
        <taxon>Pseudomonadati</taxon>
        <taxon>Bacteroidota</taxon>
        <taxon>Flavobacteriia</taxon>
        <taxon>Flavobacteriales</taxon>
        <taxon>Flavobacteriaceae</taxon>
        <taxon>Arenibacter</taxon>
    </lineage>
</organism>
<dbReference type="KEGG" id="aalg:AREALGSMS7_03688"/>
<dbReference type="Proteomes" id="UP000204551">
    <property type="component" value="Chromosome"/>
</dbReference>
<sequence>MIIEDSKNIIHHYENNGGFNKMDSIYPMLNDLIVRTTFINKNISLTEIINSSEINILKNKVLIRKLLEFNQSVLTFMNTTQNNNTNLIDLLIVPTLAKNSDYATFGYTNGMNNFLEKTGGRENITYLKNNNLKNGLNQTFNDPKLSLELMNKVVIRYELASLQKIGNENLKEQAEDILIAITKELDEK</sequence>
<dbReference type="RefSeq" id="WP_093979452.1">
    <property type="nucleotide sequence ID" value="NZ_CP022515.1"/>
</dbReference>
<name>A0A221V0Q0_9FLAO</name>
<accession>A0A221V0Q0</accession>
<proteinExistence type="predicted"/>
<evidence type="ECO:0000313" key="1">
    <source>
        <dbReference type="EMBL" id="ASO07103.1"/>
    </source>
</evidence>
<reference evidence="1 2" key="1">
    <citation type="submission" date="2017-07" db="EMBL/GenBank/DDBJ databases">
        <title>Genome Sequence of Arenibacter algicola Strain SMS7 Isolated from a culture of the Diatom Skeletonema marinoi.</title>
        <authorList>
            <person name="Topel M."/>
            <person name="Pinder M.I.M."/>
            <person name="Johansson O.N."/>
            <person name="Kourtchenko O."/>
            <person name="Godhe A."/>
            <person name="Clarke A.K."/>
        </authorList>
    </citation>
    <scope>NUCLEOTIDE SEQUENCE [LARGE SCALE GENOMIC DNA]</scope>
    <source>
        <strain evidence="1 2">SMS7</strain>
    </source>
</reference>
<protein>
    <submittedName>
        <fullName evidence="1">Uncharacterized protein</fullName>
    </submittedName>
</protein>